<protein>
    <submittedName>
        <fullName evidence="1">Uncharacterized protein</fullName>
    </submittedName>
</protein>
<comment type="caution">
    <text evidence="1">The sequence shown here is derived from an EMBL/GenBank/DDBJ whole genome shotgun (WGS) entry which is preliminary data.</text>
</comment>
<accession>A0A392VH52</accession>
<sequence length="61" mass="6719">GAARRCIWRDAPFKAGGRFSFDPWRGAQLGLARRAGLPWVFYFVSGFCARRAGGLRGAQVC</sequence>
<dbReference type="EMBL" id="LXQA011173786">
    <property type="protein sequence ID" value="MCI87724.1"/>
    <property type="molecule type" value="Genomic_DNA"/>
</dbReference>
<dbReference type="Proteomes" id="UP000265520">
    <property type="component" value="Unassembled WGS sequence"/>
</dbReference>
<feature type="non-terminal residue" evidence="1">
    <location>
        <position position="1"/>
    </location>
</feature>
<name>A0A392VH52_9FABA</name>
<dbReference type="AlphaFoldDB" id="A0A392VH52"/>
<reference evidence="1 2" key="1">
    <citation type="journal article" date="2018" name="Front. Plant Sci.">
        <title>Red Clover (Trifolium pratense) and Zigzag Clover (T. medium) - A Picture of Genomic Similarities and Differences.</title>
        <authorList>
            <person name="Dluhosova J."/>
            <person name="Istvanek J."/>
            <person name="Nedelnik J."/>
            <person name="Repkova J."/>
        </authorList>
    </citation>
    <scope>NUCLEOTIDE SEQUENCE [LARGE SCALE GENOMIC DNA]</scope>
    <source>
        <strain evidence="2">cv. 10/8</strain>
        <tissue evidence="1">Leaf</tissue>
    </source>
</reference>
<evidence type="ECO:0000313" key="2">
    <source>
        <dbReference type="Proteomes" id="UP000265520"/>
    </source>
</evidence>
<proteinExistence type="predicted"/>
<keyword evidence="2" id="KW-1185">Reference proteome</keyword>
<organism evidence="1 2">
    <name type="scientific">Trifolium medium</name>
    <dbReference type="NCBI Taxonomy" id="97028"/>
    <lineage>
        <taxon>Eukaryota</taxon>
        <taxon>Viridiplantae</taxon>
        <taxon>Streptophyta</taxon>
        <taxon>Embryophyta</taxon>
        <taxon>Tracheophyta</taxon>
        <taxon>Spermatophyta</taxon>
        <taxon>Magnoliopsida</taxon>
        <taxon>eudicotyledons</taxon>
        <taxon>Gunneridae</taxon>
        <taxon>Pentapetalae</taxon>
        <taxon>rosids</taxon>
        <taxon>fabids</taxon>
        <taxon>Fabales</taxon>
        <taxon>Fabaceae</taxon>
        <taxon>Papilionoideae</taxon>
        <taxon>50 kb inversion clade</taxon>
        <taxon>NPAAA clade</taxon>
        <taxon>Hologalegina</taxon>
        <taxon>IRL clade</taxon>
        <taxon>Trifolieae</taxon>
        <taxon>Trifolium</taxon>
    </lineage>
</organism>
<evidence type="ECO:0000313" key="1">
    <source>
        <dbReference type="EMBL" id="MCI87724.1"/>
    </source>
</evidence>